<evidence type="ECO:0000256" key="1">
    <source>
        <dbReference type="ARBA" id="ARBA00004162"/>
    </source>
</evidence>
<dbReference type="PANTHER" id="PTHR30558:SF3">
    <property type="entry name" value="BIOPOLYMER TRANSPORT PROTEIN EXBD-RELATED"/>
    <property type="match status" value="1"/>
</dbReference>
<gene>
    <name evidence="8" type="ORF">GCM10023156_57830</name>
</gene>
<dbReference type="InterPro" id="IPR003400">
    <property type="entry name" value="ExbD"/>
</dbReference>
<dbReference type="Pfam" id="PF02472">
    <property type="entry name" value="ExbD"/>
    <property type="match status" value="1"/>
</dbReference>
<evidence type="ECO:0000313" key="9">
    <source>
        <dbReference type="Proteomes" id="UP001500840"/>
    </source>
</evidence>
<keyword evidence="4 7" id="KW-0812">Transmembrane</keyword>
<keyword evidence="9" id="KW-1185">Reference proteome</keyword>
<evidence type="ECO:0000256" key="7">
    <source>
        <dbReference type="RuleBase" id="RU003879"/>
    </source>
</evidence>
<keyword evidence="7" id="KW-0813">Transport</keyword>
<dbReference type="Gene3D" id="3.30.420.270">
    <property type="match status" value="1"/>
</dbReference>
<dbReference type="EMBL" id="BAABGA010000090">
    <property type="protein sequence ID" value="GAA4467655.1"/>
    <property type="molecule type" value="Genomic_DNA"/>
</dbReference>
<dbReference type="Proteomes" id="UP001500840">
    <property type="component" value="Unassembled WGS sequence"/>
</dbReference>
<sequence length="149" mass="16202">MKIPSSRLQGSLKVEMTPMIDVVFLLLVFFVWTSSFELPEFDLPSAIAQPPSVGTNNESTDTPPVEIFDEIIIRMLATSAGNTIQLNGQPVASTDELESRLRKILKLGVQPPVIVDPEPTIAMADAIKVYDTARAAGADRVLFTANDES</sequence>
<evidence type="ECO:0000256" key="6">
    <source>
        <dbReference type="ARBA" id="ARBA00023136"/>
    </source>
</evidence>
<dbReference type="PANTHER" id="PTHR30558">
    <property type="entry name" value="EXBD MEMBRANE COMPONENT OF PMF-DRIVEN MACROMOLECULE IMPORT SYSTEM"/>
    <property type="match status" value="1"/>
</dbReference>
<keyword evidence="3" id="KW-1003">Cell membrane</keyword>
<comment type="subcellular location">
    <subcellularLocation>
        <location evidence="1">Cell membrane</location>
        <topology evidence="1">Single-pass membrane protein</topology>
    </subcellularLocation>
    <subcellularLocation>
        <location evidence="7">Cell membrane</location>
        <topology evidence="7">Single-pass type II membrane protein</topology>
    </subcellularLocation>
</comment>
<dbReference type="RefSeq" id="WP_345327171.1">
    <property type="nucleotide sequence ID" value="NZ_BAABGA010000090.1"/>
</dbReference>
<organism evidence="8 9">
    <name type="scientific">Novipirellula rosea</name>
    <dbReference type="NCBI Taxonomy" id="1031540"/>
    <lineage>
        <taxon>Bacteria</taxon>
        <taxon>Pseudomonadati</taxon>
        <taxon>Planctomycetota</taxon>
        <taxon>Planctomycetia</taxon>
        <taxon>Pirellulales</taxon>
        <taxon>Pirellulaceae</taxon>
        <taxon>Novipirellula</taxon>
    </lineage>
</organism>
<comment type="caution">
    <text evidence="8">The sequence shown here is derived from an EMBL/GenBank/DDBJ whole genome shotgun (WGS) entry which is preliminary data.</text>
</comment>
<evidence type="ECO:0000256" key="4">
    <source>
        <dbReference type="ARBA" id="ARBA00022692"/>
    </source>
</evidence>
<evidence type="ECO:0000256" key="5">
    <source>
        <dbReference type="ARBA" id="ARBA00022989"/>
    </source>
</evidence>
<evidence type="ECO:0000256" key="2">
    <source>
        <dbReference type="ARBA" id="ARBA00005811"/>
    </source>
</evidence>
<protein>
    <submittedName>
        <fullName evidence="8">Biopolymer transporter ExbD</fullName>
    </submittedName>
</protein>
<accession>A0ABP8NIT4</accession>
<proteinExistence type="inferred from homology"/>
<name>A0ABP8NIT4_9BACT</name>
<evidence type="ECO:0000313" key="8">
    <source>
        <dbReference type="EMBL" id="GAA4467655.1"/>
    </source>
</evidence>
<reference evidence="9" key="1">
    <citation type="journal article" date="2019" name="Int. J. Syst. Evol. Microbiol.">
        <title>The Global Catalogue of Microorganisms (GCM) 10K type strain sequencing project: providing services to taxonomists for standard genome sequencing and annotation.</title>
        <authorList>
            <consortium name="The Broad Institute Genomics Platform"/>
            <consortium name="The Broad Institute Genome Sequencing Center for Infectious Disease"/>
            <person name="Wu L."/>
            <person name="Ma J."/>
        </authorList>
    </citation>
    <scope>NUCLEOTIDE SEQUENCE [LARGE SCALE GENOMIC DNA]</scope>
    <source>
        <strain evidence="9">JCM 17759</strain>
    </source>
</reference>
<keyword evidence="6" id="KW-0472">Membrane</keyword>
<comment type="similarity">
    <text evidence="2 7">Belongs to the ExbD/TolR family.</text>
</comment>
<evidence type="ECO:0000256" key="3">
    <source>
        <dbReference type="ARBA" id="ARBA00022475"/>
    </source>
</evidence>
<keyword evidence="7" id="KW-0653">Protein transport</keyword>
<keyword evidence="5" id="KW-1133">Transmembrane helix</keyword>